<comment type="caution">
    <text evidence="1">The sequence shown here is derived from an EMBL/GenBank/DDBJ whole genome shotgun (WGS) entry which is preliminary data.</text>
</comment>
<reference evidence="1 2" key="1">
    <citation type="submission" date="2020-09" db="EMBL/GenBank/DDBJ databases">
        <title>De no assembly of potato wild relative species, Solanum commersonii.</title>
        <authorList>
            <person name="Cho K."/>
        </authorList>
    </citation>
    <scope>NUCLEOTIDE SEQUENCE [LARGE SCALE GENOMIC DNA]</scope>
    <source>
        <strain evidence="1">LZ3.2</strain>
        <tissue evidence="1">Leaf</tissue>
    </source>
</reference>
<evidence type="ECO:0000313" key="1">
    <source>
        <dbReference type="EMBL" id="KAG5591480.1"/>
    </source>
</evidence>
<dbReference type="Proteomes" id="UP000824120">
    <property type="component" value="Chromosome 8"/>
</dbReference>
<sequence>MDDWDKSWLVDECPLCDICGRQYILWNGCPKSYSLPLNPYYDSSVICDVGRGDEVENAKQDACNVNSLMECTDMLDKVNSKIFEQMFECVERQKIITKLRDAFDAIQLEIAAQQRESYEEAEIVSQSWLQEQTQLLKFHESIRDGLTYITSQLIEGRVELTQEIDQFGSDIHDLETHLNKKIKASDAQLSIVVDDDQ</sequence>
<organism evidence="1 2">
    <name type="scientific">Solanum commersonii</name>
    <name type="common">Commerson's wild potato</name>
    <name type="synonym">Commerson's nightshade</name>
    <dbReference type="NCBI Taxonomy" id="4109"/>
    <lineage>
        <taxon>Eukaryota</taxon>
        <taxon>Viridiplantae</taxon>
        <taxon>Streptophyta</taxon>
        <taxon>Embryophyta</taxon>
        <taxon>Tracheophyta</taxon>
        <taxon>Spermatophyta</taxon>
        <taxon>Magnoliopsida</taxon>
        <taxon>eudicotyledons</taxon>
        <taxon>Gunneridae</taxon>
        <taxon>Pentapetalae</taxon>
        <taxon>asterids</taxon>
        <taxon>lamiids</taxon>
        <taxon>Solanales</taxon>
        <taxon>Solanaceae</taxon>
        <taxon>Solanoideae</taxon>
        <taxon>Solaneae</taxon>
        <taxon>Solanum</taxon>
    </lineage>
</organism>
<accession>A0A9J5XW99</accession>
<keyword evidence="2" id="KW-1185">Reference proteome</keyword>
<name>A0A9J5XW99_SOLCO</name>
<dbReference type="EMBL" id="JACXVP010000008">
    <property type="protein sequence ID" value="KAG5591480.1"/>
    <property type="molecule type" value="Genomic_DNA"/>
</dbReference>
<gene>
    <name evidence="1" type="ORF">H5410_041994</name>
</gene>
<protein>
    <submittedName>
        <fullName evidence="1">Uncharacterized protein</fullName>
    </submittedName>
</protein>
<evidence type="ECO:0000313" key="2">
    <source>
        <dbReference type="Proteomes" id="UP000824120"/>
    </source>
</evidence>
<dbReference type="AlphaFoldDB" id="A0A9J5XW99"/>
<proteinExistence type="predicted"/>